<dbReference type="Proteomes" id="UP000595140">
    <property type="component" value="Unassembled WGS sequence"/>
</dbReference>
<evidence type="ECO:0008006" key="3">
    <source>
        <dbReference type="Google" id="ProtNLM"/>
    </source>
</evidence>
<dbReference type="OrthoDB" id="1562877at2759"/>
<evidence type="ECO:0000313" key="2">
    <source>
        <dbReference type="Proteomes" id="UP000595140"/>
    </source>
</evidence>
<dbReference type="AlphaFoldDB" id="A0A484L628"/>
<dbReference type="EMBL" id="OOIL02001079">
    <property type="protein sequence ID" value="VFQ71748.1"/>
    <property type="molecule type" value="Genomic_DNA"/>
</dbReference>
<reference evidence="1 2" key="1">
    <citation type="submission" date="2018-04" db="EMBL/GenBank/DDBJ databases">
        <authorList>
            <person name="Vogel A."/>
        </authorList>
    </citation>
    <scope>NUCLEOTIDE SEQUENCE [LARGE SCALE GENOMIC DNA]</scope>
</reference>
<gene>
    <name evidence="1" type="ORF">CCAM_LOCUS13524</name>
</gene>
<accession>A0A484L628</accession>
<organism evidence="1 2">
    <name type="scientific">Cuscuta campestris</name>
    <dbReference type="NCBI Taxonomy" id="132261"/>
    <lineage>
        <taxon>Eukaryota</taxon>
        <taxon>Viridiplantae</taxon>
        <taxon>Streptophyta</taxon>
        <taxon>Embryophyta</taxon>
        <taxon>Tracheophyta</taxon>
        <taxon>Spermatophyta</taxon>
        <taxon>Magnoliopsida</taxon>
        <taxon>eudicotyledons</taxon>
        <taxon>Gunneridae</taxon>
        <taxon>Pentapetalae</taxon>
        <taxon>asterids</taxon>
        <taxon>lamiids</taxon>
        <taxon>Solanales</taxon>
        <taxon>Convolvulaceae</taxon>
        <taxon>Cuscuteae</taxon>
        <taxon>Cuscuta</taxon>
        <taxon>Cuscuta subgen. Grammica</taxon>
        <taxon>Cuscuta sect. Cleistogrammica</taxon>
    </lineage>
</organism>
<name>A0A484L628_9ASTE</name>
<evidence type="ECO:0000313" key="1">
    <source>
        <dbReference type="EMBL" id="VFQ71748.1"/>
    </source>
</evidence>
<proteinExistence type="predicted"/>
<keyword evidence="2" id="KW-1185">Reference proteome</keyword>
<protein>
    <recommendedName>
        <fullName evidence="3">F-box associated domain-containing protein</fullName>
    </recommendedName>
</protein>
<sequence>MNYPTALVYFDPRISLIKYEGSIAVVTPRFFNCNQVDCWVMKEYNLDSSWVNVLRPMEEDGNSGFGEHLMDVFGVRKNGELLVNSSGGRFSVREIALLDLNCHRKEQQLKHLGIWTHHTHSSVVSFVESLVLFDKGEQDAEGQLE</sequence>